<gene>
    <name evidence="1" type="ORF">UFOVP42_61</name>
</gene>
<sequence length="78" mass="8888">MAAVNSKDTCNSCLFFVVGERMGICKRYPSAVNKSNDDWCGEYHPPKNPVFENISYTINVDSVKPEEFKKQRGRPKKS</sequence>
<reference evidence="1" key="1">
    <citation type="submission" date="2020-04" db="EMBL/GenBank/DDBJ databases">
        <authorList>
            <person name="Chiriac C."/>
            <person name="Salcher M."/>
            <person name="Ghai R."/>
            <person name="Kavagutti S V."/>
        </authorList>
    </citation>
    <scope>NUCLEOTIDE SEQUENCE</scope>
</reference>
<organism evidence="1">
    <name type="scientific">uncultured Caudovirales phage</name>
    <dbReference type="NCBI Taxonomy" id="2100421"/>
    <lineage>
        <taxon>Viruses</taxon>
        <taxon>Duplodnaviria</taxon>
        <taxon>Heunggongvirae</taxon>
        <taxon>Uroviricota</taxon>
        <taxon>Caudoviricetes</taxon>
        <taxon>Peduoviridae</taxon>
        <taxon>Maltschvirus</taxon>
        <taxon>Maltschvirus maltsch</taxon>
    </lineage>
</organism>
<protein>
    <submittedName>
        <fullName evidence="1">Uncharacterized protein</fullName>
    </submittedName>
</protein>
<accession>A0A6J5KQ68</accession>
<name>A0A6J5KQ68_9CAUD</name>
<proteinExistence type="predicted"/>
<dbReference type="EMBL" id="LR796169">
    <property type="protein sequence ID" value="CAB4123416.1"/>
    <property type="molecule type" value="Genomic_DNA"/>
</dbReference>
<evidence type="ECO:0000313" key="1">
    <source>
        <dbReference type="EMBL" id="CAB4123416.1"/>
    </source>
</evidence>